<dbReference type="OrthoDB" id="9999611at2759"/>
<sequence>MSSNPNQPGLIASHAQYVKGAAEETIGNVTNSPAWKASGVQDKEQGIAAMKRAGQQRDAQEKGFGGVEQKLGGLVGCEGMEKEGAESRKE</sequence>
<organism evidence="2 3">
    <name type="scientific">Amniculicola lignicola CBS 123094</name>
    <dbReference type="NCBI Taxonomy" id="1392246"/>
    <lineage>
        <taxon>Eukaryota</taxon>
        <taxon>Fungi</taxon>
        <taxon>Dikarya</taxon>
        <taxon>Ascomycota</taxon>
        <taxon>Pezizomycotina</taxon>
        <taxon>Dothideomycetes</taxon>
        <taxon>Pleosporomycetidae</taxon>
        <taxon>Pleosporales</taxon>
        <taxon>Amniculicolaceae</taxon>
        <taxon>Amniculicola</taxon>
    </lineage>
</organism>
<dbReference type="Proteomes" id="UP000799779">
    <property type="component" value="Unassembled WGS sequence"/>
</dbReference>
<evidence type="ECO:0000256" key="1">
    <source>
        <dbReference type="SAM" id="MobiDB-lite"/>
    </source>
</evidence>
<protein>
    <recommendedName>
        <fullName evidence="4">CsbD-like domain-containing protein</fullName>
    </recommendedName>
</protein>
<reference evidence="2" key="1">
    <citation type="journal article" date="2020" name="Stud. Mycol.">
        <title>101 Dothideomycetes genomes: a test case for predicting lifestyles and emergence of pathogens.</title>
        <authorList>
            <person name="Haridas S."/>
            <person name="Albert R."/>
            <person name="Binder M."/>
            <person name="Bloem J."/>
            <person name="Labutti K."/>
            <person name="Salamov A."/>
            <person name="Andreopoulos B."/>
            <person name="Baker S."/>
            <person name="Barry K."/>
            <person name="Bills G."/>
            <person name="Bluhm B."/>
            <person name="Cannon C."/>
            <person name="Castanera R."/>
            <person name="Culley D."/>
            <person name="Daum C."/>
            <person name="Ezra D."/>
            <person name="Gonzalez J."/>
            <person name="Henrissat B."/>
            <person name="Kuo A."/>
            <person name="Liang C."/>
            <person name="Lipzen A."/>
            <person name="Lutzoni F."/>
            <person name="Magnuson J."/>
            <person name="Mondo S."/>
            <person name="Nolan M."/>
            <person name="Ohm R."/>
            <person name="Pangilinan J."/>
            <person name="Park H.-J."/>
            <person name="Ramirez L."/>
            <person name="Alfaro M."/>
            <person name="Sun H."/>
            <person name="Tritt A."/>
            <person name="Yoshinaga Y."/>
            <person name="Zwiers L.-H."/>
            <person name="Turgeon B."/>
            <person name="Goodwin S."/>
            <person name="Spatafora J."/>
            <person name="Crous P."/>
            <person name="Grigoriev I."/>
        </authorList>
    </citation>
    <scope>NUCLEOTIDE SEQUENCE</scope>
    <source>
        <strain evidence="2">CBS 123094</strain>
    </source>
</reference>
<dbReference type="AlphaFoldDB" id="A0A6A5WN01"/>
<proteinExistence type="predicted"/>
<gene>
    <name evidence="2" type="ORF">P154DRAFT_617962</name>
</gene>
<keyword evidence="3" id="KW-1185">Reference proteome</keyword>
<evidence type="ECO:0008006" key="4">
    <source>
        <dbReference type="Google" id="ProtNLM"/>
    </source>
</evidence>
<dbReference type="EMBL" id="ML977573">
    <property type="protein sequence ID" value="KAF2003350.1"/>
    <property type="molecule type" value="Genomic_DNA"/>
</dbReference>
<feature type="region of interest" description="Disordered" evidence="1">
    <location>
        <begin position="52"/>
        <end position="71"/>
    </location>
</feature>
<accession>A0A6A5WN01</accession>
<evidence type="ECO:0000313" key="3">
    <source>
        <dbReference type="Proteomes" id="UP000799779"/>
    </source>
</evidence>
<name>A0A6A5WN01_9PLEO</name>
<evidence type="ECO:0000313" key="2">
    <source>
        <dbReference type="EMBL" id="KAF2003350.1"/>
    </source>
</evidence>